<gene>
    <name evidence="2" type="ORF">ACJMK2_041710</name>
</gene>
<dbReference type="Proteomes" id="UP001634394">
    <property type="component" value="Unassembled WGS sequence"/>
</dbReference>
<evidence type="ECO:0000313" key="2">
    <source>
        <dbReference type="EMBL" id="KAL3868965.1"/>
    </source>
</evidence>
<dbReference type="InterPro" id="IPR001005">
    <property type="entry name" value="SANT/Myb"/>
</dbReference>
<accession>A0ABD3W605</accession>
<name>A0ABD3W605_SINWO</name>
<dbReference type="AlphaFoldDB" id="A0ABD3W605"/>
<protein>
    <recommendedName>
        <fullName evidence="1">Myb-like domain-containing protein</fullName>
    </recommendedName>
</protein>
<feature type="domain" description="Myb-like" evidence="1">
    <location>
        <begin position="48"/>
        <end position="110"/>
    </location>
</feature>
<keyword evidence="3" id="KW-1185">Reference proteome</keyword>
<dbReference type="EMBL" id="JBJQND010000008">
    <property type="protein sequence ID" value="KAL3868965.1"/>
    <property type="molecule type" value="Genomic_DNA"/>
</dbReference>
<proteinExistence type="predicted"/>
<organism evidence="2 3">
    <name type="scientific">Sinanodonta woodiana</name>
    <name type="common">Chinese pond mussel</name>
    <name type="synonym">Anodonta woodiana</name>
    <dbReference type="NCBI Taxonomy" id="1069815"/>
    <lineage>
        <taxon>Eukaryota</taxon>
        <taxon>Metazoa</taxon>
        <taxon>Spiralia</taxon>
        <taxon>Lophotrochozoa</taxon>
        <taxon>Mollusca</taxon>
        <taxon>Bivalvia</taxon>
        <taxon>Autobranchia</taxon>
        <taxon>Heteroconchia</taxon>
        <taxon>Palaeoheterodonta</taxon>
        <taxon>Unionida</taxon>
        <taxon>Unionoidea</taxon>
        <taxon>Unionidae</taxon>
        <taxon>Unioninae</taxon>
        <taxon>Sinanodonta</taxon>
    </lineage>
</organism>
<evidence type="ECO:0000259" key="1">
    <source>
        <dbReference type="PROSITE" id="PS50090"/>
    </source>
</evidence>
<dbReference type="PROSITE" id="PS50090">
    <property type="entry name" value="MYB_LIKE"/>
    <property type="match status" value="1"/>
</dbReference>
<comment type="caution">
    <text evidence="2">The sequence shown here is derived from an EMBL/GenBank/DDBJ whole genome shotgun (WGS) entry which is preliminary data.</text>
</comment>
<reference evidence="2 3" key="1">
    <citation type="submission" date="2024-11" db="EMBL/GenBank/DDBJ databases">
        <title>Chromosome-level genome assembly of the freshwater bivalve Anodonta woodiana.</title>
        <authorList>
            <person name="Chen X."/>
        </authorList>
    </citation>
    <scope>NUCLEOTIDE SEQUENCE [LARGE SCALE GENOMIC DNA]</scope>
    <source>
        <strain evidence="2">MN2024</strain>
        <tissue evidence="2">Gills</tissue>
    </source>
</reference>
<evidence type="ECO:0000313" key="3">
    <source>
        <dbReference type="Proteomes" id="UP001634394"/>
    </source>
</evidence>
<sequence>MFAYQYHGSSTIMEHLCNFHTYCKKQRSSRRGKNPVQIETPIQLEFSDQSRPYKKWSEDEKLAMMEFVKKHGIPSVNVNKYWEECGRYIFQTLGLVKTGASCRSQYARMKCFFPSKCLTNDQCAEVSNMSSNSTKKEVSTQYDCIYTCTVSTQTDPPLPVTDISR</sequence>